<organism evidence="2 3">
    <name type="scientific">Trabulsiella guamensis ATCC 49490</name>
    <dbReference type="NCBI Taxonomy" id="1005994"/>
    <lineage>
        <taxon>Bacteria</taxon>
        <taxon>Pseudomonadati</taxon>
        <taxon>Pseudomonadota</taxon>
        <taxon>Gammaproteobacteria</taxon>
        <taxon>Enterobacterales</taxon>
        <taxon>Enterobacteriaceae</taxon>
        <taxon>Trabulsiella</taxon>
    </lineage>
</organism>
<evidence type="ECO:0000256" key="1">
    <source>
        <dbReference type="SAM" id="MobiDB-lite"/>
    </source>
</evidence>
<accession>A0A085A2U3</accession>
<name>A0A085A2U3_9ENTR</name>
<dbReference type="Proteomes" id="UP000028630">
    <property type="component" value="Unassembled WGS sequence"/>
</dbReference>
<evidence type="ECO:0000313" key="3">
    <source>
        <dbReference type="Proteomes" id="UP000028630"/>
    </source>
</evidence>
<evidence type="ECO:0000313" key="2">
    <source>
        <dbReference type="EMBL" id="KFC04538.1"/>
    </source>
</evidence>
<dbReference type="AlphaFoldDB" id="A0A085A2U3"/>
<dbReference type="EMBL" id="JMTB01000095">
    <property type="protein sequence ID" value="KFC04538.1"/>
    <property type="molecule type" value="Genomic_DNA"/>
</dbReference>
<comment type="caution">
    <text evidence="2">The sequence shown here is derived from an EMBL/GenBank/DDBJ whole genome shotgun (WGS) entry which is preliminary data.</text>
</comment>
<gene>
    <name evidence="2" type="ORF">GTGU_03261</name>
</gene>
<protein>
    <submittedName>
        <fullName evidence="2">Uncharacterized protein</fullName>
    </submittedName>
</protein>
<sequence>MSFEEKEKAVIIFKNNGLRGLMPMVLDVNEVTNKEIFEQRDSNGQTQAASDVSTQNKAG</sequence>
<proteinExistence type="predicted"/>
<feature type="compositionally biased region" description="Polar residues" evidence="1">
    <location>
        <begin position="42"/>
        <end position="59"/>
    </location>
</feature>
<keyword evidence="3" id="KW-1185">Reference proteome</keyword>
<feature type="region of interest" description="Disordered" evidence="1">
    <location>
        <begin position="38"/>
        <end position="59"/>
    </location>
</feature>
<reference evidence="3" key="1">
    <citation type="submission" date="2014-05" db="EMBL/GenBank/DDBJ databases">
        <title>ATOL: Assembling a taxonomically balanced genome-scale reconstruction of the evolutionary history of the Enterobacteriaceae.</title>
        <authorList>
            <person name="Plunkett G. III"/>
            <person name="Neeno-Eckwall E.C."/>
            <person name="Glasner J.D."/>
            <person name="Perna N.T."/>
        </authorList>
    </citation>
    <scope>NUCLEOTIDE SEQUENCE [LARGE SCALE GENOMIC DNA]</scope>
    <source>
        <strain evidence="3">ATCC 49490</strain>
    </source>
</reference>